<organism evidence="1 2">
    <name type="scientific">Phlebia brevispora</name>
    <dbReference type="NCBI Taxonomy" id="194682"/>
    <lineage>
        <taxon>Eukaryota</taxon>
        <taxon>Fungi</taxon>
        <taxon>Dikarya</taxon>
        <taxon>Basidiomycota</taxon>
        <taxon>Agaricomycotina</taxon>
        <taxon>Agaricomycetes</taxon>
        <taxon>Polyporales</taxon>
        <taxon>Meruliaceae</taxon>
        <taxon>Phlebia</taxon>
    </lineage>
</organism>
<proteinExistence type="predicted"/>
<reference evidence="1" key="1">
    <citation type="submission" date="2022-07" db="EMBL/GenBank/DDBJ databases">
        <title>Genome Sequence of Phlebia brevispora.</title>
        <authorList>
            <person name="Buettner E."/>
        </authorList>
    </citation>
    <scope>NUCLEOTIDE SEQUENCE</scope>
    <source>
        <strain evidence="1">MPL23</strain>
    </source>
</reference>
<protein>
    <submittedName>
        <fullName evidence="1">Uncharacterized protein</fullName>
    </submittedName>
</protein>
<name>A0ACC1TC87_9APHY</name>
<dbReference type="EMBL" id="JANHOG010000104">
    <property type="protein sequence ID" value="KAJ3558204.1"/>
    <property type="molecule type" value="Genomic_DNA"/>
</dbReference>
<sequence>MPTAYCGKSEIGGKSFNLEYGWYLIFSRRDAPTSTGNGAYRVVQYCDRYRGGSVDRDVREDIGNPEEEEDVVPADCERSMGASG</sequence>
<evidence type="ECO:0000313" key="2">
    <source>
        <dbReference type="Proteomes" id="UP001148662"/>
    </source>
</evidence>
<evidence type="ECO:0000313" key="1">
    <source>
        <dbReference type="EMBL" id="KAJ3558204.1"/>
    </source>
</evidence>
<comment type="caution">
    <text evidence="1">The sequence shown here is derived from an EMBL/GenBank/DDBJ whole genome shotgun (WGS) entry which is preliminary data.</text>
</comment>
<keyword evidence="2" id="KW-1185">Reference proteome</keyword>
<accession>A0ACC1TC87</accession>
<dbReference type="Proteomes" id="UP001148662">
    <property type="component" value="Unassembled WGS sequence"/>
</dbReference>
<gene>
    <name evidence="1" type="ORF">NM688_g1064</name>
</gene>